<keyword evidence="3" id="KW-1185">Reference proteome</keyword>
<keyword evidence="1" id="KW-1133">Transmembrane helix</keyword>
<reference evidence="2" key="2">
    <citation type="submission" date="2013-10" db="EMBL/GenBank/DDBJ databases">
        <authorList>
            <person name="Aslett M."/>
        </authorList>
    </citation>
    <scope>NUCLEOTIDE SEQUENCE [LARGE SCALE GENOMIC DNA]</scope>
    <source>
        <strain evidence="2">Houghton</strain>
    </source>
</reference>
<dbReference type="Proteomes" id="UP000030744">
    <property type="component" value="Unassembled WGS sequence"/>
</dbReference>
<dbReference type="EMBL" id="HG685811">
    <property type="protein sequence ID" value="CDJ33918.1"/>
    <property type="molecule type" value="Genomic_DNA"/>
</dbReference>
<dbReference type="VEuPathDB" id="ToxoDB:EMH_0017950"/>
<protein>
    <submittedName>
        <fullName evidence="2">Serine/threonine protein phosphatase, putative</fullName>
    </submittedName>
</protein>
<dbReference type="OrthoDB" id="347149at2759"/>
<evidence type="ECO:0000256" key="1">
    <source>
        <dbReference type="SAM" id="Phobius"/>
    </source>
</evidence>
<dbReference type="GeneID" id="25376729"/>
<gene>
    <name evidence="2" type="ORF">EMH_0017950</name>
</gene>
<dbReference type="RefSeq" id="XP_013356481.1">
    <property type="nucleotide sequence ID" value="XM_013501027.1"/>
</dbReference>
<accession>U6KEN4</accession>
<keyword evidence="1" id="KW-0812">Transmembrane</keyword>
<proteinExistence type="predicted"/>
<feature type="transmembrane region" description="Helical" evidence="1">
    <location>
        <begin position="80"/>
        <end position="101"/>
    </location>
</feature>
<organism evidence="2 3">
    <name type="scientific">Eimeria mitis</name>
    <dbReference type="NCBI Taxonomy" id="44415"/>
    <lineage>
        <taxon>Eukaryota</taxon>
        <taxon>Sar</taxon>
        <taxon>Alveolata</taxon>
        <taxon>Apicomplexa</taxon>
        <taxon>Conoidasida</taxon>
        <taxon>Coccidia</taxon>
        <taxon>Eucoccidiorida</taxon>
        <taxon>Eimeriorina</taxon>
        <taxon>Eimeriidae</taxon>
        <taxon>Eimeria</taxon>
    </lineage>
</organism>
<sequence>MRLSFIEASTGEVIYHTTRRSKKKIRMQKTATYAGYESVPVAADKLLQRNGGALAYPPISRVSVPLELTGSGWSIDNVPLWEYVVFVLLIVSLLVLAFTCCGRFSCNLKERAVPQARQYSLPSWILRRQTEELDAHELPTILGAVRAVTVGRAADSEDCERTSRVKACGICSTSSVK</sequence>
<evidence type="ECO:0000313" key="2">
    <source>
        <dbReference type="EMBL" id="CDJ33918.1"/>
    </source>
</evidence>
<keyword evidence="1" id="KW-0472">Membrane</keyword>
<evidence type="ECO:0000313" key="3">
    <source>
        <dbReference type="Proteomes" id="UP000030744"/>
    </source>
</evidence>
<dbReference type="AlphaFoldDB" id="U6KEN4"/>
<name>U6KEN4_9EIME</name>
<reference evidence="2" key="1">
    <citation type="submission" date="2013-10" db="EMBL/GenBank/DDBJ databases">
        <title>Genomic analysis of the causative agents of coccidiosis in chickens.</title>
        <authorList>
            <person name="Reid A.J."/>
            <person name="Blake D."/>
            <person name="Billington K."/>
            <person name="Browne H."/>
            <person name="Dunn M."/>
            <person name="Hung S."/>
            <person name="Kawahara F."/>
            <person name="Miranda-Saavedra D."/>
            <person name="Mourier T."/>
            <person name="Nagra H."/>
            <person name="Otto T.D."/>
            <person name="Rawlings N."/>
            <person name="Sanchez A."/>
            <person name="Sanders M."/>
            <person name="Subramaniam C."/>
            <person name="Tay Y."/>
            <person name="Dear P."/>
            <person name="Doerig C."/>
            <person name="Gruber A."/>
            <person name="Parkinson J."/>
            <person name="Shirley M."/>
            <person name="Wan K.L."/>
            <person name="Berriman M."/>
            <person name="Tomley F."/>
            <person name="Pain A."/>
        </authorList>
    </citation>
    <scope>NUCLEOTIDE SEQUENCE [LARGE SCALE GENOMIC DNA]</scope>
    <source>
        <strain evidence="2">Houghton</strain>
    </source>
</reference>